<evidence type="ECO:0000313" key="2">
    <source>
        <dbReference type="EMBL" id="MBC3179552.1"/>
    </source>
</evidence>
<gene>
    <name evidence="2" type="ORF">H7348_09600</name>
    <name evidence="3" type="ORF">IAU68_00880</name>
</gene>
<dbReference type="RefSeq" id="WP_171193207.1">
    <property type="nucleotide sequence ID" value="NZ_CP061032.1"/>
</dbReference>
<evidence type="ECO:0000313" key="3">
    <source>
        <dbReference type="EMBL" id="QNP90384.1"/>
    </source>
</evidence>
<reference evidence="4 5" key="1">
    <citation type="submission" date="2020-08" db="EMBL/GenBank/DDBJ databases">
        <title>novel species in genus Corynebacterium.</title>
        <authorList>
            <person name="Zhang G."/>
        </authorList>
    </citation>
    <scope>NUCLEOTIDE SEQUENCE [LARGE SCALE GENOMIC DNA]</scope>
    <source>
        <strain evidence="4 5">zg-917</strain>
        <strain evidence="3">Zg-917</strain>
    </source>
</reference>
<evidence type="ECO:0000256" key="1">
    <source>
        <dbReference type="SAM" id="Phobius"/>
    </source>
</evidence>
<keyword evidence="5" id="KW-1185">Reference proteome</keyword>
<organism evidence="3 4">
    <name type="scientific">Corynebacterium lujinxingii</name>
    <dbReference type="NCBI Taxonomy" id="2763010"/>
    <lineage>
        <taxon>Bacteria</taxon>
        <taxon>Bacillati</taxon>
        <taxon>Actinomycetota</taxon>
        <taxon>Actinomycetes</taxon>
        <taxon>Mycobacteriales</taxon>
        <taxon>Corynebacteriaceae</taxon>
        <taxon>Corynebacterium</taxon>
    </lineage>
</organism>
<protein>
    <submittedName>
        <fullName evidence="3">Flp pilus-assembly TadE/G-like family protein</fullName>
    </submittedName>
</protein>
<keyword evidence="1" id="KW-0472">Membrane</keyword>
<dbReference type="KEGG" id="cluj:IAU68_00880"/>
<dbReference type="NCBIfam" id="TIGR03816">
    <property type="entry name" value="tadE_like_DECH"/>
    <property type="match status" value="1"/>
</dbReference>
<dbReference type="Proteomes" id="UP000516235">
    <property type="component" value="Chromosome"/>
</dbReference>
<evidence type="ECO:0000313" key="5">
    <source>
        <dbReference type="Proteomes" id="UP000642876"/>
    </source>
</evidence>
<dbReference type="EMBL" id="CP061032">
    <property type="protein sequence ID" value="QNP90384.1"/>
    <property type="molecule type" value="Genomic_DNA"/>
</dbReference>
<accession>A0A7H0JZB8</accession>
<sequence>MARVLDDDHGSATVTTAGIATAVVSLALAVVLIGVRTADSHRARVAADLSAVAAASALYRGHDACEWGRTTAGHNGAEVTSCEFVAGDVVVAVRLREAEATARAGP</sequence>
<dbReference type="EMBL" id="JACMYE010000008">
    <property type="protein sequence ID" value="MBC3179552.1"/>
    <property type="molecule type" value="Genomic_DNA"/>
</dbReference>
<name>A0A7H0JZB8_9CORY</name>
<dbReference type="InterPro" id="IPR021202">
    <property type="entry name" value="Rv3654c-like"/>
</dbReference>
<evidence type="ECO:0000313" key="4">
    <source>
        <dbReference type="Proteomes" id="UP000516235"/>
    </source>
</evidence>
<dbReference type="AlphaFoldDB" id="A0A7H0JZB8"/>
<keyword evidence="1" id="KW-1133">Transmembrane helix</keyword>
<dbReference type="Proteomes" id="UP000642876">
    <property type="component" value="Unassembled WGS sequence"/>
</dbReference>
<keyword evidence="1" id="KW-0812">Transmembrane</keyword>
<proteinExistence type="predicted"/>
<feature type="transmembrane region" description="Helical" evidence="1">
    <location>
        <begin position="12"/>
        <end position="35"/>
    </location>
</feature>